<comment type="similarity">
    <text evidence="1">Belongs to the universal stress protein A family.</text>
</comment>
<evidence type="ECO:0000313" key="5">
    <source>
        <dbReference type="Proteomes" id="UP000451860"/>
    </source>
</evidence>
<protein>
    <submittedName>
        <fullName evidence="4">Universal stress protein</fullName>
    </submittedName>
</protein>
<feature type="compositionally biased region" description="Basic and acidic residues" evidence="2">
    <location>
        <begin position="1"/>
        <end position="19"/>
    </location>
</feature>
<feature type="region of interest" description="Disordered" evidence="2">
    <location>
        <begin position="1"/>
        <end position="23"/>
    </location>
</feature>
<feature type="domain" description="UspA" evidence="3">
    <location>
        <begin position="178"/>
        <end position="308"/>
    </location>
</feature>
<dbReference type="InterPro" id="IPR006016">
    <property type="entry name" value="UspA"/>
</dbReference>
<dbReference type="OrthoDB" id="6174426at2"/>
<dbReference type="AlphaFoldDB" id="A0A7J5UKV4"/>
<feature type="domain" description="UspA" evidence="3">
    <location>
        <begin position="33"/>
        <end position="168"/>
    </location>
</feature>
<evidence type="ECO:0000259" key="3">
    <source>
        <dbReference type="Pfam" id="PF00582"/>
    </source>
</evidence>
<reference evidence="4 5" key="1">
    <citation type="submission" date="2019-10" db="EMBL/GenBank/DDBJ databases">
        <title>Georgenia wutianyii sp. nov. and Georgenia yuyongxinii sp. nov. isolated from plateau pika (Ochotona curzoniae) in the Qinghai-Tibet plateau of China.</title>
        <authorList>
            <person name="Tian Z."/>
        </authorList>
    </citation>
    <scope>NUCLEOTIDE SEQUENCE [LARGE SCALE GENOMIC DNA]</scope>
    <source>
        <strain evidence="4 5">DSM 21501</strain>
    </source>
</reference>
<dbReference type="SUPFAM" id="SSF52402">
    <property type="entry name" value="Adenine nucleotide alpha hydrolases-like"/>
    <property type="match status" value="2"/>
</dbReference>
<dbReference type="Proteomes" id="UP000451860">
    <property type="component" value="Unassembled WGS sequence"/>
</dbReference>
<evidence type="ECO:0000313" key="4">
    <source>
        <dbReference type="EMBL" id="KAE8763009.1"/>
    </source>
</evidence>
<accession>A0A7J5UKV4</accession>
<dbReference type="InterPro" id="IPR006015">
    <property type="entry name" value="Universal_stress_UspA"/>
</dbReference>
<dbReference type="PANTHER" id="PTHR31964:SF113">
    <property type="entry name" value="USPA DOMAIN-CONTAINING PROTEIN"/>
    <property type="match status" value="1"/>
</dbReference>
<gene>
    <name evidence="4" type="ORF">GB883_16405</name>
</gene>
<dbReference type="PANTHER" id="PTHR31964">
    <property type="entry name" value="ADENINE NUCLEOTIDE ALPHA HYDROLASES-LIKE SUPERFAMILY PROTEIN"/>
    <property type="match status" value="1"/>
</dbReference>
<keyword evidence="5" id="KW-1185">Reference proteome</keyword>
<dbReference type="EMBL" id="WHJE01000102">
    <property type="protein sequence ID" value="KAE8763009.1"/>
    <property type="molecule type" value="Genomic_DNA"/>
</dbReference>
<proteinExistence type="inferred from homology"/>
<dbReference type="InterPro" id="IPR014729">
    <property type="entry name" value="Rossmann-like_a/b/a_fold"/>
</dbReference>
<name>A0A7J5UKV4_9MICO</name>
<evidence type="ECO:0000256" key="1">
    <source>
        <dbReference type="ARBA" id="ARBA00008791"/>
    </source>
</evidence>
<dbReference type="PRINTS" id="PR01438">
    <property type="entry name" value="UNVRSLSTRESS"/>
</dbReference>
<dbReference type="Pfam" id="PF00582">
    <property type="entry name" value="Usp"/>
    <property type="match status" value="2"/>
</dbReference>
<dbReference type="Gene3D" id="3.40.50.620">
    <property type="entry name" value="HUPs"/>
    <property type="match status" value="2"/>
</dbReference>
<evidence type="ECO:0000256" key="2">
    <source>
        <dbReference type="SAM" id="MobiDB-lite"/>
    </source>
</evidence>
<organism evidence="4 5">
    <name type="scientific">Georgenia thermotolerans</name>
    <dbReference type="NCBI Taxonomy" id="527326"/>
    <lineage>
        <taxon>Bacteria</taxon>
        <taxon>Bacillati</taxon>
        <taxon>Actinomycetota</taxon>
        <taxon>Actinomycetes</taxon>
        <taxon>Micrococcales</taxon>
        <taxon>Bogoriellaceae</taxon>
        <taxon>Georgenia</taxon>
    </lineage>
</organism>
<sequence>MPVGHRGVDRPGRATKKGDAMSQDVEAVPAGAVVVGVDGTDKDQRAVRWAADEAERRRTGLHLIYAVAWTEYSRVYGVVSSANLDRIHDTAQRIVDDAARQAREGHPDLTVTSAVVMEDAATALVHASRHAGVIILGARGLGRIAGRLLGSVSQKVTAHAHGPVIVVRDTVPVPGAPVVVGVDPLDQPPEVIQFAFEEARRRGLGVRIVHAAPRERPLPEFRDAEVEHMRETAAAEEARAVEQLAAEWSGRYPDVPVEVHEARRHPVEALVEESANASVVVVGSRARHGLAELRLGSVARGVLYEAPVVAVVRVEAAQPTAA</sequence>
<comment type="caution">
    <text evidence="4">The sequence shown here is derived from an EMBL/GenBank/DDBJ whole genome shotgun (WGS) entry which is preliminary data.</text>
</comment>